<dbReference type="InterPro" id="IPR004134">
    <property type="entry name" value="Peptidase_C1B"/>
</dbReference>
<reference evidence="6 7" key="1">
    <citation type="submission" date="2019-01" db="EMBL/GenBank/DDBJ databases">
        <authorList>
            <consortium name="Pathogen Informatics"/>
        </authorList>
    </citation>
    <scope>NUCLEOTIDE SEQUENCE [LARGE SCALE GENOMIC DNA]</scope>
    <source>
        <strain evidence="6 7">NCTC10112</strain>
    </source>
</reference>
<dbReference type="PROSITE" id="PS00139">
    <property type="entry name" value="THIOL_PROTEASE_CYS"/>
    <property type="match status" value="1"/>
</dbReference>
<evidence type="ECO:0000256" key="5">
    <source>
        <dbReference type="PIRSR" id="PIRSR005700-1"/>
    </source>
</evidence>
<dbReference type="GO" id="GO:0009636">
    <property type="term" value="P:response to toxic substance"/>
    <property type="evidence" value="ECO:0007669"/>
    <property type="project" value="TreeGrafter"/>
</dbReference>
<dbReference type="OrthoDB" id="1111399at2"/>
<dbReference type="PANTHER" id="PTHR10363">
    <property type="entry name" value="BLEOMYCIN HYDROLASE"/>
    <property type="match status" value="1"/>
</dbReference>
<dbReference type="KEGG" id="mob:NCTC10112_00252"/>
<sequence length="438" mass="50962">MEKEINLKLIEKFEKKYAKNQGNKIIENAIIKNGIRDSSLNNESVKKHPFTFSVETKVGDITNQKRSGRCWIFASLNMARLAIMKALNVESIELSQNYVAFYDYLEKANRYLDFMIREGLKLNTTDRLFEYYNDNPVDDGGYYEWFIDLAKKYGIVTKDAMPETFQSEDTHFMFWEINWRLKAYVAKMRAEKLSEDELYELKEKALEDVYIILVKSLGKPPKAFKFEYYDKDKKYHSLTSTPFEFFDKYVKEELKNKVTIISDPRDIYPLNRLLHSKYVNNIVNGQGLLKLNVSIEEQKKAIISSLKEGNAVWFGCDVGTYSSTKLGIMDANLYSTDLTLCPILEYSKKQKFELGASVISHAMNFVGVNLDEKEKPINWKVENSWGDEVGKKGIFSMSDKWFDEYSYEAIVDKKYLSPEALKGLEEEAIELPLYDPIM</sequence>
<dbReference type="CDD" id="cd00585">
    <property type="entry name" value="Peptidase_C1B"/>
    <property type="match status" value="1"/>
</dbReference>
<keyword evidence="1 4" id="KW-0645">Protease</keyword>
<dbReference type="EMBL" id="LR214940">
    <property type="protein sequence ID" value="VEU55486.1"/>
    <property type="molecule type" value="Genomic_DNA"/>
</dbReference>
<comment type="similarity">
    <text evidence="4">Belongs to the peptidase C1 family.</text>
</comment>
<keyword evidence="4 6" id="KW-0031">Aminopeptidase</keyword>
<keyword evidence="7" id="KW-1185">Reference proteome</keyword>
<proteinExistence type="inferred from homology"/>
<dbReference type="SUPFAM" id="SSF54001">
    <property type="entry name" value="Cysteine proteinases"/>
    <property type="match status" value="1"/>
</dbReference>
<dbReference type="GO" id="GO:0070005">
    <property type="term" value="F:cysteine-type aminopeptidase activity"/>
    <property type="evidence" value="ECO:0007669"/>
    <property type="project" value="InterPro"/>
</dbReference>
<dbReference type="GO" id="GO:0005737">
    <property type="term" value="C:cytoplasm"/>
    <property type="evidence" value="ECO:0007669"/>
    <property type="project" value="TreeGrafter"/>
</dbReference>
<evidence type="ECO:0000256" key="1">
    <source>
        <dbReference type="ARBA" id="ARBA00022670"/>
    </source>
</evidence>
<feature type="active site" evidence="5">
    <location>
        <position position="383"/>
    </location>
</feature>
<gene>
    <name evidence="6" type="primary">pepC</name>
    <name evidence="6" type="ORF">NCTC10112_00252</name>
</gene>
<evidence type="ECO:0000256" key="4">
    <source>
        <dbReference type="PIRNR" id="PIRNR005700"/>
    </source>
</evidence>
<feature type="active site" evidence="5">
    <location>
        <position position="70"/>
    </location>
</feature>
<evidence type="ECO:0000256" key="2">
    <source>
        <dbReference type="ARBA" id="ARBA00022801"/>
    </source>
</evidence>
<organism evidence="6 7">
    <name type="scientific">Metamycoplasma orale</name>
    <name type="common">Mycoplasma orale</name>
    <dbReference type="NCBI Taxonomy" id="2121"/>
    <lineage>
        <taxon>Bacteria</taxon>
        <taxon>Bacillati</taxon>
        <taxon>Mycoplasmatota</taxon>
        <taxon>Mycoplasmoidales</taxon>
        <taxon>Metamycoplasmataceae</taxon>
        <taxon>Metamycoplasma</taxon>
    </lineage>
</organism>
<dbReference type="Gene3D" id="3.90.70.10">
    <property type="entry name" value="Cysteine proteinases"/>
    <property type="match status" value="1"/>
</dbReference>
<dbReference type="PIRSF" id="PIRSF005700">
    <property type="entry name" value="PepC"/>
    <property type="match status" value="1"/>
</dbReference>
<keyword evidence="2 4" id="KW-0378">Hydrolase</keyword>
<keyword evidence="3 4" id="KW-0788">Thiol protease</keyword>
<dbReference type="Pfam" id="PF03051">
    <property type="entry name" value="Peptidase_C1_2"/>
    <property type="match status" value="1"/>
</dbReference>
<dbReference type="AlphaFoldDB" id="A0A448ZW62"/>
<dbReference type="InterPro" id="IPR000169">
    <property type="entry name" value="Pept_cys_AS"/>
</dbReference>
<protein>
    <recommendedName>
        <fullName evidence="4">Aminopeptidase</fullName>
    </recommendedName>
</protein>
<dbReference type="PANTHER" id="PTHR10363:SF2">
    <property type="entry name" value="BLEOMYCIN HYDROLASE"/>
    <property type="match status" value="1"/>
</dbReference>
<evidence type="ECO:0000256" key="3">
    <source>
        <dbReference type="ARBA" id="ARBA00022807"/>
    </source>
</evidence>
<evidence type="ECO:0000313" key="7">
    <source>
        <dbReference type="Proteomes" id="UP000290482"/>
    </source>
</evidence>
<evidence type="ECO:0000313" key="6">
    <source>
        <dbReference type="EMBL" id="VEU55486.1"/>
    </source>
</evidence>
<dbReference type="RefSeq" id="WP_022936199.1">
    <property type="nucleotide sequence ID" value="NZ_LR214940.1"/>
</dbReference>
<accession>A0A448ZW62</accession>
<dbReference type="GO" id="GO:0006508">
    <property type="term" value="P:proteolysis"/>
    <property type="evidence" value="ECO:0007669"/>
    <property type="project" value="UniProtKB-KW"/>
</dbReference>
<feature type="active site" evidence="5">
    <location>
        <position position="361"/>
    </location>
</feature>
<dbReference type="InterPro" id="IPR038765">
    <property type="entry name" value="Papain-like_cys_pep_sf"/>
</dbReference>
<dbReference type="GO" id="GO:0043418">
    <property type="term" value="P:homocysteine catabolic process"/>
    <property type="evidence" value="ECO:0007669"/>
    <property type="project" value="TreeGrafter"/>
</dbReference>
<dbReference type="Proteomes" id="UP000290482">
    <property type="component" value="Chromosome"/>
</dbReference>
<name>A0A448ZW62_METOS</name>